<dbReference type="EMBL" id="JADQBC010000118">
    <property type="protein sequence ID" value="MBR8829235.1"/>
    <property type="molecule type" value="Genomic_DNA"/>
</dbReference>
<dbReference type="SUPFAM" id="SSF46689">
    <property type="entry name" value="Homeodomain-like"/>
    <property type="match status" value="1"/>
</dbReference>
<dbReference type="AlphaFoldDB" id="A0A941GTI6"/>
<organism evidence="1 2">
    <name type="scientific">Gomphosphaeria aponina SAG 52.96 = DSM 107014</name>
    <dbReference type="NCBI Taxonomy" id="1521640"/>
    <lineage>
        <taxon>Bacteria</taxon>
        <taxon>Bacillati</taxon>
        <taxon>Cyanobacteriota</taxon>
        <taxon>Cyanophyceae</taxon>
        <taxon>Oscillatoriophycideae</taxon>
        <taxon>Chroococcales</taxon>
        <taxon>Gomphosphaeriaceae</taxon>
        <taxon>Gomphosphaeria</taxon>
    </lineage>
</organism>
<name>A0A941GTI6_9CHRO</name>
<gene>
    <name evidence="1" type="ORF">DSM107014_15280</name>
</gene>
<accession>A0A941GTI6</accession>
<dbReference type="Pfam" id="PF04255">
    <property type="entry name" value="DUF433"/>
    <property type="match status" value="1"/>
</dbReference>
<dbReference type="InterPro" id="IPR007367">
    <property type="entry name" value="DUF433"/>
</dbReference>
<reference evidence="1" key="1">
    <citation type="submission" date="2021-02" db="EMBL/GenBank/DDBJ databases">
        <title>Metagenome analyses of Stigonema ocellatum DSM 106950, Chlorogloea purpurea SAG 13.99 and Gomphosphaeria aponina DSM 107014.</title>
        <authorList>
            <person name="Marter P."/>
            <person name="Huang S."/>
        </authorList>
    </citation>
    <scope>NUCLEOTIDE SEQUENCE</scope>
    <source>
        <strain evidence="1">JP213</strain>
    </source>
</reference>
<dbReference type="InterPro" id="IPR036388">
    <property type="entry name" value="WH-like_DNA-bd_sf"/>
</dbReference>
<protein>
    <submittedName>
        <fullName evidence="1">DUF433 domain-containing protein</fullName>
    </submittedName>
</protein>
<evidence type="ECO:0000313" key="2">
    <source>
        <dbReference type="Proteomes" id="UP000767446"/>
    </source>
</evidence>
<proteinExistence type="predicted"/>
<dbReference type="Gene3D" id="1.10.10.10">
    <property type="entry name" value="Winged helix-like DNA-binding domain superfamily/Winged helix DNA-binding domain"/>
    <property type="match status" value="1"/>
</dbReference>
<dbReference type="Proteomes" id="UP000767446">
    <property type="component" value="Unassembled WGS sequence"/>
</dbReference>
<comment type="caution">
    <text evidence="1">The sequence shown here is derived from an EMBL/GenBank/DDBJ whole genome shotgun (WGS) entry which is preliminary data.</text>
</comment>
<dbReference type="InterPro" id="IPR009057">
    <property type="entry name" value="Homeodomain-like_sf"/>
</dbReference>
<dbReference type="PANTHER" id="PTHR34849">
    <property type="entry name" value="SSL5025 PROTEIN"/>
    <property type="match status" value="1"/>
</dbReference>
<evidence type="ECO:0000313" key="1">
    <source>
        <dbReference type="EMBL" id="MBR8829235.1"/>
    </source>
</evidence>
<dbReference type="PANTHER" id="PTHR34849:SF1">
    <property type="entry name" value="SLR0770 PROTEIN"/>
    <property type="match status" value="1"/>
</dbReference>
<sequence>MEKVILEHIDITPGLCGGKPRIAGHRIKVQDVVIWHEKMGMSPDEIIYHHPSITLADVYAALAYYHTHRQEIRQQIEAGETLAKQLQGNQPSLVQNILNQRYGKEN</sequence>